<dbReference type="InParanoid" id="I7LUC4"/>
<keyword evidence="3" id="KW-1185">Reference proteome</keyword>
<dbReference type="GeneID" id="7840143"/>
<dbReference type="KEGG" id="tet:TTHERM_00146210"/>
<sequence>MASQQVSDQIFQNLDGINPSQPQRVQNAQPIMVNQSLVRRQPSQESEPQRVQDISPQQPIVDQAPIQEQQQQVIVNQPVLNKPPSQDNSSLNIGFVPQVEQQQPKVLKRTQQVQNIPVASQQESIDKVKSDKTQENLKQPKIVQNEKEDIKIAQKQPTITSDDEEIDEKEKVQEEEYVDLGFKYPQFEKLCKIEGFFEQKFGLKDKDYFKRNQCKFDQVNRIQIAKDESNNQKEQTQKKEKNEQDEMDSYYSSDDNEEEYEETPTQLEEGDVYVYLKIDKVNLKKELINWTNDQSYQTIYLKCQDTIDSYVTGQLKEQESNTLSYSIFDSLQVKVQKEIISQGVISYAQIGIYDELKKLVAVIKSKEPQIEFQNVQKQQINIFKTSIVDKKIQIDENTSAGEAQIEGQFAQKRYNVKNQVKIYNLRIKFDENSIVNFDKNSSKSYFLQIGDSLQQKVHQINKSEEEISLIDFYLQFYPKESIAKISLIELDIELNTQNIVGKGELSLRINAKDIPIEINDFEKHVMTVLVDVESPYSQYELENLSKKSSILLNKSIDSKINNSKLISDSIYQSPQNYNLKQYSQETKMQKSISFRGIVQPVNDFVIQNDSKLSLNLGQTPRPVKLKPLNNVQTPQERNIKKEFFVDTAIPLTKKSSLISLNSKKIDFNKPRDLNTIMKSYNINNGLVKNQSSIQLRKQYNTPSPLNDLGLNKVPSKVLTVKSSIDSSKNYNIISGQSGQMQNKQQMNDNFSIASNNVMKKPQNSLNQIHKKKFNFQKKNVNQFKDQEKFDPDKNYDITNDIFEKSNLRESIVLEKSENFKPSNYKTTSKQNSMVIADTQKDVLQESVIQDSKSSSKLFIDLPQDQQQKIIEERNKLIEDQKKLNRSYIYSKADDF</sequence>
<name>I7LUC4_TETTS</name>
<evidence type="ECO:0000313" key="3">
    <source>
        <dbReference type="Proteomes" id="UP000009168"/>
    </source>
</evidence>
<proteinExistence type="predicted"/>
<gene>
    <name evidence="2" type="ORF">TTHERM_00146210</name>
</gene>
<dbReference type="Proteomes" id="UP000009168">
    <property type="component" value="Unassembled WGS sequence"/>
</dbReference>
<protein>
    <submittedName>
        <fullName evidence="2">Uncharacterized protein</fullName>
    </submittedName>
</protein>
<feature type="compositionally biased region" description="Acidic residues" evidence="1">
    <location>
        <begin position="245"/>
        <end position="262"/>
    </location>
</feature>
<accession>I7LUC4</accession>
<evidence type="ECO:0000313" key="2">
    <source>
        <dbReference type="EMBL" id="EAR91015.3"/>
    </source>
</evidence>
<feature type="compositionally biased region" description="Basic and acidic residues" evidence="1">
    <location>
        <begin position="225"/>
        <end position="244"/>
    </location>
</feature>
<dbReference type="EMBL" id="GG662793">
    <property type="protein sequence ID" value="EAR91015.3"/>
    <property type="molecule type" value="Genomic_DNA"/>
</dbReference>
<dbReference type="AlphaFoldDB" id="I7LUC4"/>
<organism evidence="2 3">
    <name type="scientific">Tetrahymena thermophila (strain SB210)</name>
    <dbReference type="NCBI Taxonomy" id="312017"/>
    <lineage>
        <taxon>Eukaryota</taxon>
        <taxon>Sar</taxon>
        <taxon>Alveolata</taxon>
        <taxon>Ciliophora</taxon>
        <taxon>Intramacronucleata</taxon>
        <taxon>Oligohymenophorea</taxon>
        <taxon>Hymenostomatida</taxon>
        <taxon>Tetrahymenina</taxon>
        <taxon>Tetrahymenidae</taxon>
        <taxon>Tetrahymena</taxon>
    </lineage>
</organism>
<evidence type="ECO:0000256" key="1">
    <source>
        <dbReference type="SAM" id="MobiDB-lite"/>
    </source>
</evidence>
<reference evidence="3" key="1">
    <citation type="journal article" date="2006" name="PLoS Biol.">
        <title>Macronuclear genome sequence of the ciliate Tetrahymena thermophila, a model eukaryote.</title>
        <authorList>
            <person name="Eisen J.A."/>
            <person name="Coyne R.S."/>
            <person name="Wu M."/>
            <person name="Wu D."/>
            <person name="Thiagarajan M."/>
            <person name="Wortman J.R."/>
            <person name="Badger J.H."/>
            <person name="Ren Q."/>
            <person name="Amedeo P."/>
            <person name="Jones K.M."/>
            <person name="Tallon L.J."/>
            <person name="Delcher A.L."/>
            <person name="Salzberg S.L."/>
            <person name="Silva J.C."/>
            <person name="Haas B.J."/>
            <person name="Majoros W.H."/>
            <person name="Farzad M."/>
            <person name="Carlton J.M."/>
            <person name="Smith R.K. Jr."/>
            <person name="Garg J."/>
            <person name="Pearlman R.E."/>
            <person name="Karrer K.M."/>
            <person name="Sun L."/>
            <person name="Manning G."/>
            <person name="Elde N.C."/>
            <person name="Turkewitz A.P."/>
            <person name="Asai D.J."/>
            <person name="Wilkes D.E."/>
            <person name="Wang Y."/>
            <person name="Cai H."/>
            <person name="Collins K."/>
            <person name="Stewart B.A."/>
            <person name="Lee S.R."/>
            <person name="Wilamowska K."/>
            <person name="Weinberg Z."/>
            <person name="Ruzzo W.L."/>
            <person name="Wloga D."/>
            <person name="Gaertig J."/>
            <person name="Frankel J."/>
            <person name="Tsao C.-C."/>
            <person name="Gorovsky M.A."/>
            <person name="Keeling P.J."/>
            <person name="Waller R.F."/>
            <person name="Patron N.J."/>
            <person name="Cherry J.M."/>
            <person name="Stover N.A."/>
            <person name="Krieger C.J."/>
            <person name="del Toro C."/>
            <person name="Ryder H.F."/>
            <person name="Williamson S.C."/>
            <person name="Barbeau R.A."/>
            <person name="Hamilton E.P."/>
            <person name="Orias E."/>
        </authorList>
    </citation>
    <scope>NUCLEOTIDE SEQUENCE [LARGE SCALE GENOMIC DNA]</scope>
    <source>
        <strain evidence="3">SB210</strain>
    </source>
</reference>
<dbReference type="RefSeq" id="XP_001011260.3">
    <property type="nucleotide sequence ID" value="XM_001011260.3"/>
</dbReference>
<feature type="region of interest" description="Disordered" evidence="1">
    <location>
        <begin position="225"/>
        <end position="265"/>
    </location>
</feature>